<evidence type="ECO:0000313" key="7">
    <source>
        <dbReference type="RefSeq" id="XP_006825268.1"/>
    </source>
</evidence>
<keyword evidence="3" id="KW-0539">Nucleus</keyword>
<dbReference type="InterPro" id="IPR003591">
    <property type="entry name" value="Leu-rich_rpt_typical-subtyp"/>
</dbReference>
<dbReference type="InterPro" id="IPR050216">
    <property type="entry name" value="LRR_domain-containing"/>
</dbReference>
<dbReference type="InterPro" id="IPR032675">
    <property type="entry name" value="LRR_dom_sf"/>
</dbReference>
<keyword evidence="5" id="KW-1185">Reference proteome</keyword>
<dbReference type="PANTHER" id="PTHR48051">
    <property type="match status" value="1"/>
</dbReference>
<dbReference type="InterPro" id="IPR001611">
    <property type="entry name" value="Leu-rich_rpt"/>
</dbReference>
<dbReference type="InterPro" id="IPR057437">
    <property type="entry name" value="PIF1/LRR1_PH"/>
</dbReference>
<evidence type="ECO:0000256" key="1">
    <source>
        <dbReference type="ARBA" id="ARBA00022614"/>
    </source>
</evidence>
<keyword evidence="1" id="KW-0433">Leucine-rich repeat</keyword>
<dbReference type="RefSeq" id="XP_006825268.1">
    <property type="nucleotide sequence ID" value="XM_006825205.1"/>
</dbReference>
<dbReference type="SUPFAM" id="SSF52058">
    <property type="entry name" value="L domain-like"/>
    <property type="match status" value="1"/>
</dbReference>
<dbReference type="PANTHER" id="PTHR48051:SF52">
    <property type="entry name" value="LEUCINE-RICH REPEAT PROTEIN 1"/>
    <property type="match status" value="1"/>
</dbReference>
<dbReference type="PRINTS" id="PR00019">
    <property type="entry name" value="LEURICHRPT"/>
</dbReference>
<dbReference type="Gene3D" id="3.80.10.10">
    <property type="entry name" value="Ribonuclease Inhibitor"/>
    <property type="match status" value="2"/>
</dbReference>
<sequence>MRLTCDIDIASRLLPTQGMVGKSKGVRASLSIGKRTGTDSKEAAIYLLVCTAKEKTGIKYRLKENIEQFFAKFIGEGKATVRLKEPQLDIRLSKANPVDLKNFLGALRLASRNADIEKLQLTPLTRATSSQVEKPQTRMTVLKRKDYPLTKSFPRSLEALKVSNCSLTRIDFRILDLKKLKVLDLSENHIRSLPTSMEHLVSLSELNLSHNQLSVFPPELCKEPLKSTLHLLDLSHNKFKVIPPHITALTKLVHFKLERNEIMRLPQAIGRLQQLRFFSAGHNQIKTLPAGFIRLRLDSLDLFGNPFLDDGPSTATSRLKFPTLLEIAARMVRKLGLSYDENEIPKPLCDYLDSMKKCLCGSPCFESCVHFLARVNLHRLAHTVTSLDHTGRTNAPLEAYLCSQRCHNRYQNNPNAIWR</sequence>
<feature type="domain" description="PIF1/LRR1 pleckstrin homology" evidence="4">
    <location>
        <begin position="1"/>
        <end position="122"/>
    </location>
</feature>
<organism evidence="5 7">
    <name type="scientific">Saccoglossus kowalevskii</name>
    <name type="common">Acorn worm</name>
    <dbReference type="NCBI Taxonomy" id="10224"/>
    <lineage>
        <taxon>Eukaryota</taxon>
        <taxon>Metazoa</taxon>
        <taxon>Hemichordata</taxon>
        <taxon>Enteropneusta</taxon>
        <taxon>Harrimaniidae</taxon>
        <taxon>Saccoglossus</taxon>
    </lineage>
</organism>
<evidence type="ECO:0000313" key="6">
    <source>
        <dbReference type="RefSeq" id="XP_002741751.1"/>
    </source>
</evidence>
<evidence type="ECO:0000256" key="2">
    <source>
        <dbReference type="ARBA" id="ARBA00022737"/>
    </source>
</evidence>
<evidence type="ECO:0000313" key="5">
    <source>
        <dbReference type="Proteomes" id="UP000694865"/>
    </source>
</evidence>
<dbReference type="Proteomes" id="UP000694865">
    <property type="component" value="Unplaced"/>
</dbReference>
<keyword evidence="2" id="KW-0677">Repeat</keyword>
<name>A0ABM0MZ27_SACKO</name>
<dbReference type="GeneID" id="100370832"/>
<dbReference type="Pfam" id="PF25344">
    <property type="entry name" value="PH_LRR1"/>
    <property type="match status" value="1"/>
</dbReference>
<dbReference type="SMART" id="SM00369">
    <property type="entry name" value="LRR_TYP"/>
    <property type="match status" value="5"/>
</dbReference>
<evidence type="ECO:0000256" key="3">
    <source>
        <dbReference type="ARBA" id="ARBA00023242"/>
    </source>
</evidence>
<accession>A0ABM0MZ27</accession>
<dbReference type="RefSeq" id="XP_002741751.1">
    <property type="nucleotide sequence ID" value="XM_002741705.2"/>
</dbReference>
<protein>
    <submittedName>
        <fullName evidence="6">Leucine-rich repeat protein 1-like isoform X1</fullName>
    </submittedName>
    <submittedName>
        <fullName evidence="7">Leucine-rich repeat protein 1-like isoform X2</fullName>
    </submittedName>
</protein>
<gene>
    <name evidence="6 7" type="primary">LOC100370832</name>
</gene>
<dbReference type="PROSITE" id="PS51450">
    <property type="entry name" value="LRR"/>
    <property type="match status" value="2"/>
</dbReference>
<evidence type="ECO:0000259" key="4">
    <source>
        <dbReference type="Pfam" id="PF25344"/>
    </source>
</evidence>
<proteinExistence type="predicted"/>
<dbReference type="Pfam" id="PF13855">
    <property type="entry name" value="LRR_8"/>
    <property type="match status" value="2"/>
</dbReference>
<reference evidence="6 7" key="1">
    <citation type="submission" date="2025-05" db="UniProtKB">
        <authorList>
            <consortium name="RefSeq"/>
        </authorList>
    </citation>
    <scope>IDENTIFICATION</scope>
    <source>
        <tissue evidence="6 7">Testes</tissue>
    </source>
</reference>